<accession>A0ABY5QVW1</accession>
<dbReference type="EMBL" id="CP062229">
    <property type="protein sequence ID" value="UVC15315.1"/>
    <property type="molecule type" value="Genomic_DNA"/>
</dbReference>
<keyword evidence="1" id="KW-1133">Transmembrane helix</keyword>
<protein>
    <submittedName>
        <fullName evidence="2">Uncharacterized protein</fullName>
    </submittedName>
</protein>
<dbReference type="RefSeq" id="WP_258120067.1">
    <property type="nucleotide sequence ID" value="NZ_CP062229.1"/>
</dbReference>
<dbReference type="Proteomes" id="UP001058098">
    <property type="component" value="Chromosome"/>
</dbReference>
<sequence length="125" mass="13274">MPRTDVERFVNDLGKKGSPLEKLKPRFGGLASIVAIGKSLDYNITLDQVKRYIRSNIRQNSSSKKLSAIASRRRGSSVSGLTNLVHTTALAKSATAVPMSAVQIGEKTAVAAIVVVIVIVVVVAT</sequence>
<evidence type="ECO:0000256" key="1">
    <source>
        <dbReference type="SAM" id="Phobius"/>
    </source>
</evidence>
<evidence type="ECO:0000313" key="3">
    <source>
        <dbReference type="Proteomes" id="UP001058098"/>
    </source>
</evidence>
<keyword evidence="1" id="KW-0472">Membrane</keyword>
<keyword evidence="3" id="KW-1185">Reference proteome</keyword>
<evidence type="ECO:0000313" key="2">
    <source>
        <dbReference type="EMBL" id="UVC15315.1"/>
    </source>
</evidence>
<gene>
    <name evidence="2" type="ORF">IHQ72_33165</name>
</gene>
<proteinExistence type="predicted"/>
<organism evidence="2 3">
    <name type="scientific">Mesorhizobium onobrychidis</name>
    <dbReference type="NCBI Taxonomy" id="2775404"/>
    <lineage>
        <taxon>Bacteria</taxon>
        <taxon>Pseudomonadati</taxon>
        <taxon>Pseudomonadota</taxon>
        <taxon>Alphaproteobacteria</taxon>
        <taxon>Hyphomicrobiales</taxon>
        <taxon>Phyllobacteriaceae</taxon>
        <taxon>Mesorhizobium</taxon>
    </lineage>
</organism>
<feature type="transmembrane region" description="Helical" evidence="1">
    <location>
        <begin position="108"/>
        <end position="124"/>
    </location>
</feature>
<keyword evidence="1" id="KW-0812">Transmembrane</keyword>
<reference evidence="2" key="1">
    <citation type="submission" date="2020-09" db="EMBL/GenBank/DDBJ databases">
        <title>Rhizobia associated with sainfoin plants.</title>
        <authorList>
            <person name="Asharfi S."/>
            <person name="Kuzmanovic N."/>
            <person name="Bunk B."/>
            <person name="Sproeer C."/>
            <person name="Becker M."/>
            <person name="Thuenen T."/>
        </authorList>
    </citation>
    <scope>NUCLEOTIDE SEQUENCE</scope>
    <source>
        <strain evidence="2">OM4</strain>
    </source>
</reference>
<name>A0ABY5QVW1_9HYPH</name>